<accession>A0A4R8Q846</accession>
<evidence type="ECO:0000256" key="4">
    <source>
        <dbReference type="ARBA" id="ARBA00022989"/>
    </source>
</evidence>
<keyword evidence="8" id="KW-1185">Reference proteome</keyword>
<comment type="caution">
    <text evidence="7">The sequence shown here is derived from an EMBL/GenBank/DDBJ whole genome shotgun (WGS) entry which is preliminary data.</text>
</comment>
<dbReference type="AlphaFoldDB" id="A0A4R8Q846"/>
<dbReference type="InterPro" id="IPR007248">
    <property type="entry name" value="Mpv17_PMP22"/>
</dbReference>
<gene>
    <name evidence="7" type="ORF">CTRI78_v011900</name>
</gene>
<comment type="similarity">
    <text evidence="2 6">Belongs to the peroxisomal membrane protein PXMP2/4 family.</text>
</comment>
<dbReference type="Pfam" id="PF04117">
    <property type="entry name" value="Mpv17_PMP22"/>
    <property type="match status" value="1"/>
</dbReference>
<keyword evidence="4 6" id="KW-1133">Transmembrane helix</keyword>
<proteinExistence type="inferred from homology"/>
<dbReference type="Proteomes" id="UP000295703">
    <property type="component" value="Unassembled WGS sequence"/>
</dbReference>
<dbReference type="PANTHER" id="PTHR11266">
    <property type="entry name" value="PEROXISOMAL MEMBRANE PROTEIN 2, PXMP2 MPV17"/>
    <property type="match status" value="1"/>
</dbReference>
<feature type="transmembrane region" description="Helical" evidence="6">
    <location>
        <begin position="209"/>
        <end position="228"/>
    </location>
</feature>
<evidence type="ECO:0000256" key="3">
    <source>
        <dbReference type="ARBA" id="ARBA00022692"/>
    </source>
</evidence>
<keyword evidence="3 6" id="KW-0812">Transmembrane</keyword>
<name>A0A4R8Q846_COLTR</name>
<evidence type="ECO:0000256" key="2">
    <source>
        <dbReference type="ARBA" id="ARBA00006824"/>
    </source>
</evidence>
<protein>
    <submittedName>
        <fullName evidence="7">PXMP2/4 family protein 3</fullName>
    </submittedName>
</protein>
<dbReference type="STRING" id="5466.A0A4R8Q846"/>
<evidence type="ECO:0000313" key="8">
    <source>
        <dbReference type="Proteomes" id="UP000295703"/>
    </source>
</evidence>
<organism evidence="7 8">
    <name type="scientific">Colletotrichum trifolii</name>
    <dbReference type="NCBI Taxonomy" id="5466"/>
    <lineage>
        <taxon>Eukaryota</taxon>
        <taxon>Fungi</taxon>
        <taxon>Dikarya</taxon>
        <taxon>Ascomycota</taxon>
        <taxon>Pezizomycotina</taxon>
        <taxon>Sordariomycetes</taxon>
        <taxon>Hypocreomycetidae</taxon>
        <taxon>Glomerellales</taxon>
        <taxon>Glomerellaceae</taxon>
        <taxon>Colletotrichum</taxon>
        <taxon>Colletotrichum orbiculare species complex</taxon>
    </lineage>
</organism>
<dbReference type="EMBL" id="RYZW01000797">
    <property type="protein sequence ID" value="TDZ29933.1"/>
    <property type="molecule type" value="Genomic_DNA"/>
</dbReference>
<keyword evidence="5 6" id="KW-0472">Membrane</keyword>
<evidence type="ECO:0000256" key="5">
    <source>
        <dbReference type="ARBA" id="ARBA00023136"/>
    </source>
</evidence>
<dbReference type="GO" id="GO:0005778">
    <property type="term" value="C:peroxisomal membrane"/>
    <property type="evidence" value="ECO:0007669"/>
    <property type="project" value="TreeGrafter"/>
</dbReference>
<comment type="subcellular location">
    <subcellularLocation>
        <location evidence="1">Membrane</location>
        <topology evidence="1">Multi-pass membrane protein</topology>
    </subcellularLocation>
</comment>
<evidence type="ECO:0000256" key="6">
    <source>
        <dbReference type="RuleBase" id="RU363053"/>
    </source>
</evidence>
<dbReference type="PANTHER" id="PTHR11266:SF80">
    <property type="entry name" value="PEROXISOMAL MEMBRANE PROTEIN 2"/>
    <property type="match status" value="1"/>
</dbReference>
<feature type="transmembrane region" description="Helical" evidence="6">
    <location>
        <begin position="180"/>
        <end position="202"/>
    </location>
</feature>
<reference evidence="7 8" key="1">
    <citation type="submission" date="2018-12" db="EMBL/GenBank/DDBJ databases">
        <title>Genome sequence and assembly of Colletotrichum trifolii.</title>
        <authorList>
            <person name="Gan P."/>
            <person name="Shirasu K."/>
        </authorList>
    </citation>
    <scope>NUCLEOTIDE SEQUENCE [LARGE SCALE GENOMIC DNA]</scope>
    <source>
        <strain evidence="7 8">543-2</strain>
    </source>
</reference>
<evidence type="ECO:0000256" key="1">
    <source>
        <dbReference type="ARBA" id="ARBA00004141"/>
    </source>
</evidence>
<evidence type="ECO:0000313" key="7">
    <source>
        <dbReference type="EMBL" id="TDZ29933.1"/>
    </source>
</evidence>
<sequence>MAFPPIASATLQSAALSGTSNLLAQALTAYQSDKQLVVDWVPVFQFVLYTLVSTPPNFIWQEYLESSFPAYNVSPTEDAIASVAIGDEKELDGETRANKLVEPKLNVRNTFIKLFLDQTIGAAINTLAFSVFIGSLQTAMARQGHISAASQSAAFLVSRGAVDYSKVNWQTVIAKARVDFVPIFAAGLKLWPLVSFINFSFVKSIEGRNLVGALAGVLWGVYMSLIAAQ</sequence>